<dbReference type="Proteomes" id="UP000663828">
    <property type="component" value="Unassembled WGS sequence"/>
</dbReference>
<name>A0A815ASB2_ADIRI</name>
<dbReference type="InterPro" id="IPR012337">
    <property type="entry name" value="RNaseH-like_sf"/>
</dbReference>
<reference evidence="2" key="1">
    <citation type="submission" date="2021-02" db="EMBL/GenBank/DDBJ databases">
        <authorList>
            <person name="Nowell W R."/>
        </authorList>
    </citation>
    <scope>NUCLEOTIDE SEQUENCE</scope>
</reference>
<evidence type="ECO:0000259" key="1">
    <source>
        <dbReference type="Pfam" id="PF05699"/>
    </source>
</evidence>
<evidence type="ECO:0000313" key="2">
    <source>
        <dbReference type="EMBL" id="CAF1261987.1"/>
    </source>
</evidence>
<sequence length="174" mass="19659">MQVVPLPTTTTASAFDRLKQFRRKCGIIDDPSDIVGHKDLSLRQEFANFEAYKKDDFSFSTFWRKYGSSLPKLNTMACRYGTISGTSVPSESLFSIAGIFESIFEVLNDERGSLYRCEASTKELARTNDMLAKNFFTKYVPSMRTTPFDSEFNSASNGDTFIRRTNFGKILSGL</sequence>
<keyword evidence="3" id="KW-1185">Reference proteome</keyword>
<dbReference type="GO" id="GO:0046983">
    <property type="term" value="F:protein dimerization activity"/>
    <property type="evidence" value="ECO:0007669"/>
    <property type="project" value="InterPro"/>
</dbReference>
<organism evidence="2 3">
    <name type="scientific">Adineta ricciae</name>
    <name type="common">Rotifer</name>
    <dbReference type="NCBI Taxonomy" id="249248"/>
    <lineage>
        <taxon>Eukaryota</taxon>
        <taxon>Metazoa</taxon>
        <taxon>Spiralia</taxon>
        <taxon>Gnathifera</taxon>
        <taxon>Rotifera</taxon>
        <taxon>Eurotatoria</taxon>
        <taxon>Bdelloidea</taxon>
        <taxon>Adinetida</taxon>
        <taxon>Adinetidae</taxon>
        <taxon>Adineta</taxon>
    </lineage>
</organism>
<feature type="domain" description="HAT C-terminal dimerisation" evidence="1">
    <location>
        <begin position="51"/>
        <end position="97"/>
    </location>
</feature>
<dbReference type="AlphaFoldDB" id="A0A815ASB2"/>
<evidence type="ECO:0000313" key="3">
    <source>
        <dbReference type="Proteomes" id="UP000663828"/>
    </source>
</evidence>
<protein>
    <recommendedName>
        <fullName evidence="1">HAT C-terminal dimerisation domain-containing protein</fullName>
    </recommendedName>
</protein>
<proteinExistence type="predicted"/>
<dbReference type="Pfam" id="PF05699">
    <property type="entry name" value="Dimer_Tnp_hAT"/>
    <property type="match status" value="1"/>
</dbReference>
<dbReference type="SUPFAM" id="SSF53098">
    <property type="entry name" value="Ribonuclease H-like"/>
    <property type="match status" value="1"/>
</dbReference>
<accession>A0A815ASB2</accession>
<dbReference type="EMBL" id="CAJNOR010002200">
    <property type="protein sequence ID" value="CAF1261987.1"/>
    <property type="molecule type" value="Genomic_DNA"/>
</dbReference>
<gene>
    <name evidence="2" type="ORF">XAT740_LOCUS26830</name>
</gene>
<comment type="caution">
    <text evidence="2">The sequence shown here is derived from an EMBL/GenBank/DDBJ whole genome shotgun (WGS) entry which is preliminary data.</text>
</comment>
<dbReference type="InterPro" id="IPR008906">
    <property type="entry name" value="HATC_C_dom"/>
</dbReference>